<organism evidence="1 2">
    <name type="scientific">Serendipita vermifera MAFF 305830</name>
    <dbReference type="NCBI Taxonomy" id="933852"/>
    <lineage>
        <taxon>Eukaryota</taxon>
        <taxon>Fungi</taxon>
        <taxon>Dikarya</taxon>
        <taxon>Basidiomycota</taxon>
        <taxon>Agaricomycotina</taxon>
        <taxon>Agaricomycetes</taxon>
        <taxon>Sebacinales</taxon>
        <taxon>Serendipitaceae</taxon>
        <taxon>Serendipita</taxon>
    </lineage>
</organism>
<dbReference type="HOGENOM" id="CLU_2147426_0_0_1"/>
<dbReference type="Proteomes" id="UP000054097">
    <property type="component" value="Unassembled WGS sequence"/>
</dbReference>
<reference evidence="1 2" key="1">
    <citation type="submission" date="2014-04" db="EMBL/GenBank/DDBJ databases">
        <authorList>
            <consortium name="DOE Joint Genome Institute"/>
            <person name="Kuo A."/>
            <person name="Zuccaro A."/>
            <person name="Kohler A."/>
            <person name="Nagy L.G."/>
            <person name="Floudas D."/>
            <person name="Copeland A."/>
            <person name="Barry K.W."/>
            <person name="Cichocki N."/>
            <person name="Veneault-Fourrey C."/>
            <person name="LaButti K."/>
            <person name="Lindquist E.A."/>
            <person name="Lipzen A."/>
            <person name="Lundell T."/>
            <person name="Morin E."/>
            <person name="Murat C."/>
            <person name="Sun H."/>
            <person name="Tunlid A."/>
            <person name="Henrissat B."/>
            <person name="Grigoriev I.V."/>
            <person name="Hibbett D.S."/>
            <person name="Martin F."/>
            <person name="Nordberg H.P."/>
            <person name="Cantor M.N."/>
            <person name="Hua S.X."/>
        </authorList>
    </citation>
    <scope>NUCLEOTIDE SEQUENCE [LARGE SCALE GENOMIC DNA]</scope>
    <source>
        <strain evidence="1 2">MAFF 305830</strain>
    </source>
</reference>
<evidence type="ECO:0000313" key="2">
    <source>
        <dbReference type="Proteomes" id="UP000054097"/>
    </source>
</evidence>
<reference evidence="2" key="2">
    <citation type="submission" date="2015-01" db="EMBL/GenBank/DDBJ databases">
        <title>Evolutionary Origins and Diversification of the Mycorrhizal Mutualists.</title>
        <authorList>
            <consortium name="DOE Joint Genome Institute"/>
            <consortium name="Mycorrhizal Genomics Consortium"/>
            <person name="Kohler A."/>
            <person name="Kuo A."/>
            <person name="Nagy L.G."/>
            <person name="Floudas D."/>
            <person name="Copeland A."/>
            <person name="Barry K.W."/>
            <person name="Cichocki N."/>
            <person name="Veneault-Fourrey C."/>
            <person name="LaButti K."/>
            <person name="Lindquist E.A."/>
            <person name="Lipzen A."/>
            <person name="Lundell T."/>
            <person name="Morin E."/>
            <person name="Murat C."/>
            <person name="Riley R."/>
            <person name="Ohm R."/>
            <person name="Sun H."/>
            <person name="Tunlid A."/>
            <person name="Henrissat B."/>
            <person name="Grigoriev I.V."/>
            <person name="Hibbett D.S."/>
            <person name="Martin F."/>
        </authorList>
    </citation>
    <scope>NUCLEOTIDE SEQUENCE [LARGE SCALE GENOMIC DNA]</scope>
    <source>
        <strain evidence="2">MAFF 305830</strain>
    </source>
</reference>
<name>A0A0C3BFQ5_SERVB</name>
<gene>
    <name evidence="1" type="ORF">M408DRAFT_7791</name>
</gene>
<protein>
    <submittedName>
        <fullName evidence="1">Uncharacterized protein</fullName>
    </submittedName>
</protein>
<sequence length="112" mass="12075">MTTIPFALFDSVKDGTVSEGGMWSCFNAPECSLTPHQRIGSDSADFMGITGTAVAYLSLGVSGNQSASYVWKYQVCYGTTAPGHSMDWTLGSIIQTDRDITPCPTCKEDQYV</sequence>
<accession>A0A0C3BFQ5</accession>
<proteinExistence type="predicted"/>
<dbReference type="AlphaFoldDB" id="A0A0C3BFQ5"/>
<keyword evidence="2" id="KW-1185">Reference proteome</keyword>
<dbReference type="EMBL" id="KN824285">
    <property type="protein sequence ID" value="KIM30306.1"/>
    <property type="molecule type" value="Genomic_DNA"/>
</dbReference>
<evidence type="ECO:0000313" key="1">
    <source>
        <dbReference type="EMBL" id="KIM30306.1"/>
    </source>
</evidence>